<keyword evidence="6" id="KW-1003">Cell membrane</keyword>
<dbReference type="InterPro" id="IPR011864">
    <property type="entry name" value="Phosphate_PstC"/>
</dbReference>
<keyword evidence="5" id="KW-0813">Transport</keyword>
<keyword evidence="3 5" id="KW-1133">Transmembrane helix</keyword>
<dbReference type="NCBIfam" id="TIGR02138">
    <property type="entry name" value="phosphate_pstC"/>
    <property type="match status" value="1"/>
</dbReference>
<gene>
    <name evidence="8" type="ORF">LPB144_01855</name>
</gene>
<dbReference type="Pfam" id="PF00528">
    <property type="entry name" value="BPD_transp_1"/>
    <property type="match status" value="1"/>
</dbReference>
<dbReference type="GO" id="GO:0006817">
    <property type="term" value="P:phosphate ion transport"/>
    <property type="evidence" value="ECO:0007669"/>
    <property type="project" value="UniProtKB-KW"/>
</dbReference>
<evidence type="ECO:0000256" key="4">
    <source>
        <dbReference type="ARBA" id="ARBA00023136"/>
    </source>
</evidence>
<dbReference type="KEGG" id="grl:LPB144_01855"/>
<dbReference type="InterPro" id="IPR000515">
    <property type="entry name" value="MetI-like"/>
</dbReference>
<evidence type="ECO:0000256" key="5">
    <source>
        <dbReference type="RuleBase" id="RU363032"/>
    </source>
</evidence>
<feature type="transmembrane region" description="Helical" evidence="5">
    <location>
        <begin position="262"/>
        <end position="281"/>
    </location>
</feature>
<evidence type="ECO:0000259" key="7">
    <source>
        <dbReference type="PROSITE" id="PS50928"/>
    </source>
</evidence>
<keyword evidence="9" id="KW-1185">Reference proteome</keyword>
<dbReference type="PROSITE" id="PS50928">
    <property type="entry name" value="ABC_TM1"/>
    <property type="match status" value="1"/>
</dbReference>
<dbReference type="RefSeq" id="WP_072551882.1">
    <property type="nucleotide sequence ID" value="NZ_CP018153.1"/>
</dbReference>
<evidence type="ECO:0000256" key="1">
    <source>
        <dbReference type="ARBA" id="ARBA00004651"/>
    </source>
</evidence>
<feature type="transmembrane region" description="Helical" evidence="5">
    <location>
        <begin position="139"/>
        <end position="159"/>
    </location>
</feature>
<keyword evidence="2 5" id="KW-0812">Transmembrane</keyword>
<dbReference type="OrthoDB" id="9785113at2"/>
<comment type="similarity">
    <text evidence="6">Belongs to the binding-protein-dependent transport system permease family. CysTW subfamily.</text>
</comment>
<dbReference type="Proteomes" id="UP000182510">
    <property type="component" value="Chromosome"/>
</dbReference>
<evidence type="ECO:0000256" key="2">
    <source>
        <dbReference type="ARBA" id="ARBA00022692"/>
    </source>
</evidence>
<feature type="transmembrane region" description="Helical" evidence="5">
    <location>
        <begin position="108"/>
        <end position="133"/>
    </location>
</feature>
<feature type="transmembrane region" description="Helical" evidence="5">
    <location>
        <begin position="62"/>
        <end position="87"/>
    </location>
</feature>
<protein>
    <recommendedName>
        <fullName evidence="6">Phosphate transport system permease protein</fullName>
    </recommendedName>
</protein>
<sequence length="292" mass="31962">MRKLKELVIERLLLTSSLITIAVTIGIILVLSVEAVNFFSEVSIVDFLTDTQWTPLFTDKHFGILALLSGTLLTSFIAIAFAVPVGLSISIYLSEYAPKSFRKTIKPLLELLAAVPTVVYGFFALMVVTPFLQSIFPEISSFNSLSAGLVMGIMIIPYISSLSEDALHAVPNALREAAYGMGSTKLQNSFRVMVPAASSGIIVSIILAISRAIGETMIVAVAAGQQPRFTFDPTVPVETITAYIVQVSLGDVQHDSLEYKTIFAAGITLFIFTFLLNTLSYRIRKKFQEKYE</sequence>
<feature type="domain" description="ABC transmembrane type-1" evidence="7">
    <location>
        <begin position="68"/>
        <end position="280"/>
    </location>
</feature>
<dbReference type="CDD" id="cd06261">
    <property type="entry name" value="TM_PBP2"/>
    <property type="match status" value="1"/>
</dbReference>
<accession>A0A1L3J282</accession>
<reference evidence="8 9" key="1">
    <citation type="submission" date="2016-11" db="EMBL/GenBank/DDBJ databases">
        <title>Gramella sp. LPB0144 isolated from marine environment.</title>
        <authorList>
            <person name="Kim E."/>
            <person name="Yi H."/>
        </authorList>
    </citation>
    <scope>NUCLEOTIDE SEQUENCE [LARGE SCALE GENOMIC DNA]</scope>
    <source>
        <strain evidence="8 9">LPB0144</strain>
    </source>
</reference>
<comment type="function">
    <text evidence="6">Part of the binding-protein-dependent transport system for phosphate; probably responsible for the translocation of the substrate across the membrane.</text>
</comment>
<dbReference type="STRING" id="1913577.LPB144_01855"/>
<dbReference type="AlphaFoldDB" id="A0A1L3J282"/>
<evidence type="ECO:0000256" key="3">
    <source>
        <dbReference type="ARBA" id="ARBA00022989"/>
    </source>
</evidence>
<feature type="transmembrane region" description="Helical" evidence="5">
    <location>
        <begin position="190"/>
        <end position="209"/>
    </location>
</feature>
<dbReference type="EMBL" id="CP018153">
    <property type="protein sequence ID" value="APG59226.1"/>
    <property type="molecule type" value="Genomic_DNA"/>
</dbReference>
<dbReference type="PANTHER" id="PTHR42727">
    <property type="entry name" value="PHOSPHATE TRANSPORT SYSTEM PERMEASE PROTEIN"/>
    <property type="match status" value="1"/>
</dbReference>
<evidence type="ECO:0000313" key="8">
    <source>
        <dbReference type="EMBL" id="APG59226.1"/>
    </source>
</evidence>
<keyword evidence="4 5" id="KW-0472">Membrane</keyword>
<feature type="transmembrane region" description="Helical" evidence="5">
    <location>
        <begin position="12"/>
        <end position="33"/>
    </location>
</feature>
<keyword evidence="6" id="KW-0592">Phosphate transport</keyword>
<dbReference type="SUPFAM" id="SSF161098">
    <property type="entry name" value="MetI-like"/>
    <property type="match status" value="1"/>
</dbReference>
<dbReference type="Gene3D" id="1.10.3720.10">
    <property type="entry name" value="MetI-like"/>
    <property type="match status" value="1"/>
</dbReference>
<dbReference type="GO" id="GO:0005886">
    <property type="term" value="C:plasma membrane"/>
    <property type="evidence" value="ECO:0007669"/>
    <property type="project" value="UniProtKB-SubCell"/>
</dbReference>
<dbReference type="InterPro" id="IPR035906">
    <property type="entry name" value="MetI-like_sf"/>
</dbReference>
<dbReference type="PANTHER" id="PTHR42727:SF1">
    <property type="entry name" value="PHOSPHATE TRANSPORT SYSTEM PERMEASE"/>
    <property type="match status" value="1"/>
</dbReference>
<name>A0A1L3J282_9FLAO</name>
<organism evidence="8 9">
    <name type="scientific">Christiangramia salexigens</name>
    <dbReference type="NCBI Taxonomy" id="1913577"/>
    <lineage>
        <taxon>Bacteria</taxon>
        <taxon>Pseudomonadati</taxon>
        <taxon>Bacteroidota</taxon>
        <taxon>Flavobacteriia</taxon>
        <taxon>Flavobacteriales</taxon>
        <taxon>Flavobacteriaceae</taxon>
        <taxon>Christiangramia</taxon>
    </lineage>
</organism>
<evidence type="ECO:0000313" key="9">
    <source>
        <dbReference type="Proteomes" id="UP000182510"/>
    </source>
</evidence>
<proteinExistence type="inferred from homology"/>
<evidence type="ECO:0000256" key="6">
    <source>
        <dbReference type="RuleBase" id="RU363054"/>
    </source>
</evidence>
<dbReference type="GO" id="GO:0005315">
    <property type="term" value="F:phosphate transmembrane transporter activity"/>
    <property type="evidence" value="ECO:0007669"/>
    <property type="project" value="InterPro"/>
</dbReference>
<comment type="subcellular location">
    <subcellularLocation>
        <location evidence="1 5">Cell membrane</location>
        <topology evidence="1 5">Multi-pass membrane protein</topology>
    </subcellularLocation>
</comment>